<evidence type="ECO:0000256" key="1">
    <source>
        <dbReference type="SAM" id="Phobius"/>
    </source>
</evidence>
<gene>
    <name evidence="3" type="ORF">SS59_25510</name>
</gene>
<dbReference type="Pfam" id="PF13248">
    <property type="entry name" value="Zn_ribbon_3"/>
    <property type="match status" value="1"/>
</dbReference>
<feature type="transmembrane region" description="Helical" evidence="1">
    <location>
        <begin position="28"/>
        <end position="46"/>
    </location>
</feature>
<keyword evidence="1" id="KW-0472">Membrane</keyword>
<protein>
    <submittedName>
        <fullName evidence="3">Membrane protein</fullName>
    </submittedName>
</protein>
<dbReference type="RefSeq" id="WP_016240210.1">
    <property type="nucleotide sequence ID" value="NZ_CP130605.1"/>
</dbReference>
<reference evidence="3 4" key="1">
    <citation type="submission" date="2015-03" db="EMBL/GenBank/DDBJ databases">
        <authorList>
            <person name="McCorrison J."/>
            <person name="Sanka R."/>
            <person name="Adams M."/>
            <person name="Brinkac L."/>
            <person name="Nierman W."/>
            <person name="Sutton G."/>
            <person name="Nelson K."/>
            <person name="Kiedrowski L."/>
            <person name="Guerrero D."/>
            <person name="Bonomo R."/>
        </authorList>
    </citation>
    <scope>NUCLEOTIDE SEQUENCE [LARGE SCALE GENOMIC DNA]</scope>
    <source>
        <strain evidence="3 4">39373</strain>
    </source>
</reference>
<dbReference type="Proteomes" id="UP000033679">
    <property type="component" value="Unassembled WGS sequence"/>
</dbReference>
<organism evidence="3 4">
    <name type="scientific">Enterobacter hormaechei subsp. xiangfangensis</name>
    <dbReference type="NCBI Taxonomy" id="1296536"/>
    <lineage>
        <taxon>Bacteria</taxon>
        <taxon>Pseudomonadati</taxon>
        <taxon>Pseudomonadota</taxon>
        <taxon>Gammaproteobacteria</taxon>
        <taxon>Enterobacterales</taxon>
        <taxon>Enterobacteriaceae</taxon>
        <taxon>Enterobacter</taxon>
        <taxon>Enterobacter cloacae complex</taxon>
    </lineage>
</organism>
<accession>A0A837F353</accession>
<dbReference type="EMBL" id="JZYN01000059">
    <property type="protein sequence ID" value="KJM59244.1"/>
    <property type="molecule type" value="Genomic_DNA"/>
</dbReference>
<comment type="caution">
    <text evidence="3">The sequence shown here is derived from an EMBL/GenBank/DDBJ whole genome shotgun (WGS) entry which is preliminary data.</text>
</comment>
<name>A0A837F353_9ENTR</name>
<proteinExistence type="predicted"/>
<keyword evidence="1" id="KW-1133">Transmembrane helix</keyword>
<keyword evidence="1" id="KW-0812">Transmembrane</keyword>
<evidence type="ECO:0000313" key="4">
    <source>
        <dbReference type="Proteomes" id="UP000033679"/>
    </source>
</evidence>
<dbReference type="InterPro" id="IPR059113">
    <property type="entry name" value="Znf_ribbon"/>
</dbReference>
<dbReference type="AlphaFoldDB" id="A0A837F353"/>
<sequence length="111" mass="12467">MEILLVSIVIGLIPALIAQSKGRSFFAWWVYGALLFIIAFVHSLVIKKDVAAEEKDLIENDGMKKCPFCAELIKSEAIKCKHCGSDLAVDSPPVKTDEEYLEEARQKVWKQ</sequence>
<feature type="domain" description="Putative zinc-ribbon" evidence="2">
    <location>
        <begin position="63"/>
        <end position="87"/>
    </location>
</feature>
<evidence type="ECO:0000313" key="3">
    <source>
        <dbReference type="EMBL" id="KJM59244.1"/>
    </source>
</evidence>
<evidence type="ECO:0000259" key="2">
    <source>
        <dbReference type="Pfam" id="PF13248"/>
    </source>
</evidence>